<comment type="caution">
    <text evidence="1">The sequence shown here is derived from an EMBL/GenBank/DDBJ whole genome shotgun (WGS) entry which is preliminary data.</text>
</comment>
<proteinExistence type="predicted"/>
<sequence>MPRLYLQQRSMKLPDMKHLKSSSADLRDLFKDSITVKYLAEPLKAVPACEDAAKLRSWMEARDFDVLGIEENGTVCGYVERSHLGKGKCSDYQQIFHPSQLIAAATPLMELLPLLREKPRLFVLESNRINGIVTCGDLQKAPVRMLLFGLVTLLEMNLLRIVRIYFPQDSWQKLLKGDRIVAAKHLWELGRSRNEAIDLIDYLQFCDKRDLILTSAEIVDRLGLKSKRYGERFLKSAEALRNKLAHAQDLINGSSWPEVIFLAQEIEALLQRCEEIEIATPLD</sequence>
<dbReference type="SUPFAM" id="SSF54631">
    <property type="entry name" value="CBS-domain pair"/>
    <property type="match status" value="1"/>
</dbReference>
<dbReference type="InterPro" id="IPR046342">
    <property type="entry name" value="CBS_dom_sf"/>
</dbReference>
<evidence type="ECO:0000313" key="1">
    <source>
        <dbReference type="EMBL" id="NQE36385.1"/>
    </source>
</evidence>
<protein>
    <recommendedName>
        <fullName evidence="3">CBS domain-containing protein</fullName>
    </recommendedName>
</protein>
<name>A0ABX2D154_9CYAN</name>
<reference evidence="1 2" key="1">
    <citation type="journal article" date="2020" name="Sci. Rep.">
        <title>A novel cyanobacterial geosmin producer, revising GeoA distribution and dispersion patterns in Bacteria.</title>
        <authorList>
            <person name="Churro C."/>
            <person name="Semedo-Aguiar A.P."/>
            <person name="Silva A.D."/>
            <person name="Pereira-Leal J.B."/>
            <person name="Leite R.B."/>
        </authorList>
    </citation>
    <scope>NUCLEOTIDE SEQUENCE [LARGE SCALE GENOMIC DNA]</scope>
    <source>
        <strain evidence="1 2">IPMA8</strain>
    </source>
</reference>
<accession>A0ABX2D154</accession>
<dbReference type="EMBL" id="SRRZ01000083">
    <property type="protein sequence ID" value="NQE36385.1"/>
    <property type="molecule type" value="Genomic_DNA"/>
</dbReference>
<keyword evidence="2" id="KW-1185">Reference proteome</keyword>
<evidence type="ECO:0000313" key="2">
    <source>
        <dbReference type="Proteomes" id="UP000702425"/>
    </source>
</evidence>
<dbReference type="Proteomes" id="UP000702425">
    <property type="component" value="Unassembled WGS sequence"/>
</dbReference>
<organism evidence="1 2">
    <name type="scientific">Microcoleus asticus IPMA8</name>
    <dbReference type="NCBI Taxonomy" id="2563858"/>
    <lineage>
        <taxon>Bacteria</taxon>
        <taxon>Bacillati</taxon>
        <taxon>Cyanobacteriota</taxon>
        <taxon>Cyanophyceae</taxon>
        <taxon>Oscillatoriophycideae</taxon>
        <taxon>Oscillatoriales</taxon>
        <taxon>Microcoleaceae</taxon>
        <taxon>Microcoleus</taxon>
        <taxon>Microcoleus asticus</taxon>
    </lineage>
</organism>
<gene>
    <name evidence="1" type="ORF">E5S67_04150</name>
</gene>
<evidence type="ECO:0008006" key="3">
    <source>
        <dbReference type="Google" id="ProtNLM"/>
    </source>
</evidence>